<dbReference type="EMBL" id="FPHG01000021">
    <property type="protein sequence ID" value="SFV53952.1"/>
    <property type="molecule type" value="Genomic_DNA"/>
</dbReference>
<feature type="transmembrane region" description="Helical" evidence="1">
    <location>
        <begin position="195"/>
        <end position="213"/>
    </location>
</feature>
<gene>
    <name evidence="2" type="ORF">MNB_SV-9-660</name>
</gene>
<dbReference type="AlphaFoldDB" id="A0A1W1BK96"/>
<feature type="transmembrane region" description="Helical" evidence="1">
    <location>
        <begin position="91"/>
        <end position="109"/>
    </location>
</feature>
<name>A0A1W1BK96_9ZZZZ</name>
<keyword evidence="1" id="KW-0812">Transmembrane</keyword>
<feature type="transmembrane region" description="Helical" evidence="1">
    <location>
        <begin position="147"/>
        <end position="164"/>
    </location>
</feature>
<feature type="transmembrane region" description="Helical" evidence="1">
    <location>
        <begin position="318"/>
        <end position="336"/>
    </location>
</feature>
<feature type="transmembrane region" description="Helical" evidence="1">
    <location>
        <begin position="257"/>
        <end position="276"/>
    </location>
</feature>
<reference evidence="2" key="1">
    <citation type="submission" date="2016-10" db="EMBL/GenBank/DDBJ databases">
        <authorList>
            <person name="de Groot N.N."/>
        </authorList>
    </citation>
    <scope>NUCLEOTIDE SEQUENCE</scope>
</reference>
<feature type="transmembrane region" description="Helical" evidence="1">
    <location>
        <begin position="54"/>
        <end position="79"/>
    </location>
</feature>
<accession>A0A1W1BK96</accession>
<proteinExistence type="predicted"/>
<keyword evidence="1" id="KW-1133">Transmembrane helix</keyword>
<protein>
    <submittedName>
        <fullName evidence="2">Uncharacterized protein</fullName>
    </submittedName>
</protein>
<evidence type="ECO:0000256" key="1">
    <source>
        <dbReference type="SAM" id="Phobius"/>
    </source>
</evidence>
<feature type="transmembrane region" description="Helical" evidence="1">
    <location>
        <begin position="115"/>
        <end position="140"/>
    </location>
</feature>
<feature type="transmembrane region" description="Helical" evidence="1">
    <location>
        <begin position="343"/>
        <end position="361"/>
    </location>
</feature>
<organism evidence="2">
    <name type="scientific">hydrothermal vent metagenome</name>
    <dbReference type="NCBI Taxonomy" id="652676"/>
    <lineage>
        <taxon>unclassified sequences</taxon>
        <taxon>metagenomes</taxon>
        <taxon>ecological metagenomes</taxon>
    </lineage>
</organism>
<sequence length="475" mass="56898">MRYPYDMWAHLIAIDNPYDYTTIPEARELWHLIWRNIFNFIGISSSDILLRAKIIHIVQSLISFGTVYLFSLVVIRNIYKKSDKLHHKYMAYWSTVIWFTIFSTFSMYYHHTWIMWYSISYQITLPLFWYITALTIIIYLENPSLKLKIFYILQILILSLFILQIHSMEYIYYILYLITLSTIYFNKSIYILKKYFYILIPILILIILFSKSYQAEDTRLLDFIYKAQFMDLYNLIIHEGNIIVNSLNRSTSAINELMYFILFMTILLLIFIKNNFIDTDKKILIFLIITSLFILIPLFSFSAGLSALLTKINVIHRIYYSSSLFILLPISVYYLVSRFKNPLYIFNISIITILLSITLYSKYISTSHNYYKNILSLKESIEGDKVRFNLSSSEIKLIGDKLHLYKNKYNNSLFFYARPDILVVLKYIYREDVYWRGRRATPSLEEFNKFCKINDIKNCVIFKTPINFPEYKPYL</sequence>
<evidence type="ECO:0000313" key="2">
    <source>
        <dbReference type="EMBL" id="SFV53952.1"/>
    </source>
</evidence>
<feature type="transmembrane region" description="Helical" evidence="1">
    <location>
        <begin position="283"/>
        <end position="306"/>
    </location>
</feature>
<keyword evidence="1" id="KW-0472">Membrane</keyword>
<feature type="transmembrane region" description="Helical" evidence="1">
    <location>
        <begin position="170"/>
        <end position="186"/>
    </location>
</feature>